<dbReference type="InterPro" id="IPR025736">
    <property type="entry name" value="PucR_C-HTH_dom"/>
</dbReference>
<dbReference type="Proteomes" id="UP000290567">
    <property type="component" value="Unassembled WGS sequence"/>
</dbReference>
<feature type="domain" description="Purine catabolism PurC-like" evidence="1">
    <location>
        <begin position="5"/>
        <end position="135"/>
    </location>
</feature>
<dbReference type="InterPro" id="IPR042070">
    <property type="entry name" value="PucR_C-HTH_sf"/>
</dbReference>
<comment type="caution">
    <text evidence="3">The sequence shown here is derived from an EMBL/GenBank/DDBJ whole genome shotgun (WGS) entry which is preliminary data.</text>
</comment>
<protein>
    <submittedName>
        <fullName evidence="3">Purine catabolism regulatory protein</fullName>
    </submittedName>
</protein>
<gene>
    <name evidence="3" type="ORF">NRIC_04870</name>
</gene>
<keyword evidence="4" id="KW-1185">Reference proteome</keyword>
<feature type="domain" description="PucR C-terminal helix-turn-helix" evidence="2">
    <location>
        <begin position="432"/>
        <end position="484"/>
    </location>
</feature>
<dbReference type="Gene3D" id="1.10.10.2840">
    <property type="entry name" value="PucR C-terminal helix-turn-helix domain"/>
    <property type="match status" value="1"/>
</dbReference>
<name>A0A4P5P587_9ENTE</name>
<evidence type="ECO:0000313" key="4">
    <source>
        <dbReference type="Proteomes" id="UP000290567"/>
    </source>
</evidence>
<dbReference type="PANTHER" id="PTHR33744:SF16">
    <property type="entry name" value="CARBOHYDRATE DIACID REGULATOR"/>
    <property type="match status" value="1"/>
</dbReference>
<accession>A0A4P5P587</accession>
<evidence type="ECO:0000259" key="1">
    <source>
        <dbReference type="Pfam" id="PF07905"/>
    </source>
</evidence>
<dbReference type="InterPro" id="IPR051448">
    <property type="entry name" value="CdaR-like_regulators"/>
</dbReference>
<dbReference type="OrthoDB" id="142218at2"/>
<proteinExistence type="predicted"/>
<dbReference type="RefSeq" id="WP_146621099.1">
    <property type="nucleotide sequence ID" value="NZ_BJCC01000004.1"/>
</dbReference>
<dbReference type="Pfam" id="PF07905">
    <property type="entry name" value="PucR"/>
    <property type="match status" value="1"/>
</dbReference>
<organism evidence="3 4">
    <name type="scientific">Enterococcus florum</name>
    <dbReference type="NCBI Taxonomy" id="2480627"/>
    <lineage>
        <taxon>Bacteria</taxon>
        <taxon>Bacillati</taxon>
        <taxon>Bacillota</taxon>
        <taxon>Bacilli</taxon>
        <taxon>Lactobacillales</taxon>
        <taxon>Enterococcaceae</taxon>
        <taxon>Enterococcus</taxon>
    </lineage>
</organism>
<dbReference type="EMBL" id="BJCC01000004">
    <property type="protein sequence ID" value="GCF92596.1"/>
    <property type="molecule type" value="Genomic_DNA"/>
</dbReference>
<dbReference type="Pfam" id="PF13556">
    <property type="entry name" value="HTH_30"/>
    <property type="match status" value="1"/>
</dbReference>
<evidence type="ECO:0000313" key="3">
    <source>
        <dbReference type="EMBL" id="GCF92596.1"/>
    </source>
</evidence>
<dbReference type="InterPro" id="IPR012914">
    <property type="entry name" value="PucR_dom"/>
</dbReference>
<dbReference type="PANTHER" id="PTHR33744">
    <property type="entry name" value="CARBOHYDRATE DIACID REGULATOR"/>
    <property type="match status" value="1"/>
</dbReference>
<dbReference type="AlphaFoldDB" id="A0A4P5P587"/>
<reference evidence="4" key="1">
    <citation type="submission" date="2019-02" db="EMBL/GenBank/DDBJ databases">
        <title>Draft genome sequence of Enterococcus sp. Gos25-1.</title>
        <authorList>
            <person name="Tanaka N."/>
            <person name="Shiwa Y."/>
            <person name="Fujita N."/>
        </authorList>
    </citation>
    <scope>NUCLEOTIDE SEQUENCE [LARGE SCALE GENOMIC DNA]</scope>
    <source>
        <strain evidence="4">Gos25-1</strain>
    </source>
</reference>
<sequence>MNVNDLLKIPSMKGASVLAGKNQLDRLVTTVSVLEVSEPDAYSKMPIKGEYSGNEFVITSFAQVADNVEKQLEIVSILHQHSQLGIILYYVGIIMPEVSPQLIKRMDELQMILIVMPRSRMELRYSEVISEVLTYVNEEEAQIENQQDILIETIRNLPQQQHQIETGLSILSDKLKCSLFLLNEEQEILLSKSWPRSLDAHLRAWFQRSTQITQKNAVIEMQQMVYFYTKTRLNLPSLAQKYTLAIFRKDPLSDSQLSSLQTMTEKMIKFFGEDQLLNTGQQFFFACQTGDFSTAALLAKKAGVELTQPFDFYCFRNHLGDSRLKEWVTVHSNSLYYQEAKFEWLIGNTIREPEERPLLIRQPSEFLFEAKSIPSLSLVQKNMQLIEEYLPALTRVFPGKTRFIPEDLTLLSDVSREFNPIEFDSYLEKEMIHTLAAYFLDHDESINRTAKALFLHNNTIKYRIKRAQELLKMSFVHTSSRYLLVKSLIYFRKYH</sequence>
<evidence type="ECO:0000259" key="2">
    <source>
        <dbReference type="Pfam" id="PF13556"/>
    </source>
</evidence>